<dbReference type="PANTHER" id="PTHR11803">
    <property type="entry name" value="2-IMINOBUTANOATE/2-IMINOPROPANOATE DEAMINASE RIDA"/>
    <property type="match status" value="1"/>
</dbReference>
<proteinExistence type="inferred from homology"/>
<dbReference type="PANTHER" id="PTHR11803:SF58">
    <property type="entry name" value="PROTEIN HMF1-RELATED"/>
    <property type="match status" value="1"/>
</dbReference>
<dbReference type="CDD" id="cd00448">
    <property type="entry name" value="YjgF_YER057c_UK114_family"/>
    <property type="match status" value="1"/>
</dbReference>
<dbReference type="InterPro" id="IPR035959">
    <property type="entry name" value="RutC-like_sf"/>
</dbReference>
<dbReference type="GO" id="GO:0005829">
    <property type="term" value="C:cytosol"/>
    <property type="evidence" value="ECO:0007669"/>
    <property type="project" value="TreeGrafter"/>
</dbReference>
<dbReference type="Proteomes" id="UP000461670">
    <property type="component" value="Unassembled WGS sequence"/>
</dbReference>
<organism evidence="2 3">
    <name type="scientific">Paracidovorax wautersii</name>
    <dbReference type="NCBI Taxonomy" id="1177982"/>
    <lineage>
        <taxon>Bacteria</taxon>
        <taxon>Pseudomonadati</taxon>
        <taxon>Pseudomonadota</taxon>
        <taxon>Betaproteobacteria</taxon>
        <taxon>Burkholderiales</taxon>
        <taxon>Comamonadaceae</taxon>
        <taxon>Paracidovorax</taxon>
    </lineage>
</organism>
<dbReference type="EMBL" id="WNDQ01000013">
    <property type="protein sequence ID" value="KAF1022264.1"/>
    <property type="molecule type" value="Genomic_DNA"/>
</dbReference>
<evidence type="ECO:0000313" key="2">
    <source>
        <dbReference type="EMBL" id="KAF1022264.1"/>
    </source>
</evidence>
<gene>
    <name evidence="2" type="primary">yjgH</name>
    <name evidence="2" type="ORF">GAK30_01235</name>
</gene>
<dbReference type="Pfam" id="PF01042">
    <property type="entry name" value="Ribonuc_L-PSP"/>
    <property type="match status" value="1"/>
</dbReference>
<comment type="caution">
    <text evidence="2">The sequence shown here is derived from an EMBL/GenBank/DDBJ whole genome shotgun (WGS) entry which is preliminary data.</text>
</comment>
<accession>A0A7V8FQ76</accession>
<evidence type="ECO:0000256" key="1">
    <source>
        <dbReference type="ARBA" id="ARBA00010552"/>
    </source>
</evidence>
<protein>
    <submittedName>
        <fullName evidence="2">RutC family protein YjgH</fullName>
    </submittedName>
</protein>
<name>A0A7V8FQ76_9BURK</name>
<reference evidence="3" key="1">
    <citation type="journal article" date="2020" name="MBio">
        <title>Horizontal gene transfer to a defensive symbiont with a reduced genome amongst a multipartite beetle microbiome.</title>
        <authorList>
            <person name="Waterworth S.C."/>
            <person name="Florez L.V."/>
            <person name="Rees E.R."/>
            <person name="Hertweck C."/>
            <person name="Kaltenpoth M."/>
            <person name="Kwan J.C."/>
        </authorList>
    </citation>
    <scope>NUCLEOTIDE SEQUENCE [LARGE SCALE GENOMIC DNA]</scope>
</reference>
<comment type="similarity">
    <text evidence="1">Belongs to the RutC family.</text>
</comment>
<dbReference type="InterPro" id="IPR006175">
    <property type="entry name" value="YjgF/YER057c/UK114"/>
</dbReference>
<dbReference type="GO" id="GO:0019239">
    <property type="term" value="F:deaminase activity"/>
    <property type="evidence" value="ECO:0007669"/>
    <property type="project" value="TreeGrafter"/>
</dbReference>
<dbReference type="AlphaFoldDB" id="A0A7V8FQ76"/>
<dbReference type="SUPFAM" id="SSF55298">
    <property type="entry name" value="YjgF-like"/>
    <property type="match status" value="1"/>
</dbReference>
<dbReference type="Gene3D" id="3.30.1330.40">
    <property type="entry name" value="RutC-like"/>
    <property type="match status" value="1"/>
</dbReference>
<evidence type="ECO:0000313" key="3">
    <source>
        <dbReference type="Proteomes" id="UP000461670"/>
    </source>
</evidence>
<sequence length="174" mass="18725">MSILPFFFMPLTRSTPPIKTRHEPALPGLQFINPEGLYDPAPNGYTHVVTAPLGGAAGYRLVQVAGQGGERPDGSLPADFETQLAQALANLNTALGAAGAALDDVTKLTVLIVDHSHERLQTLSRHVQQYWPRRPAPACTLIPVARLALDGMLFEVEATAVVAGNRSRDNPTRR</sequence>